<organism evidence="2 3">
    <name type="scientific">Tremella mesenterica</name>
    <name type="common">Jelly fungus</name>
    <dbReference type="NCBI Taxonomy" id="5217"/>
    <lineage>
        <taxon>Eukaryota</taxon>
        <taxon>Fungi</taxon>
        <taxon>Dikarya</taxon>
        <taxon>Basidiomycota</taxon>
        <taxon>Agaricomycotina</taxon>
        <taxon>Tremellomycetes</taxon>
        <taxon>Tremellales</taxon>
        <taxon>Tremellaceae</taxon>
        <taxon>Tremella</taxon>
    </lineage>
</organism>
<feature type="region of interest" description="Disordered" evidence="1">
    <location>
        <begin position="30"/>
        <end position="49"/>
    </location>
</feature>
<comment type="caution">
    <text evidence="2">The sequence shown here is derived from an EMBL/GenBank/DDBJ whole genome shotgun (WGS) entry which is preliminary data.</text>
</comment>
<accession>A0A4Q1BAL7</accession>
<name>A0A4Q1BAL7_TREME</name>
<gene>
    <name evidence="2" type="ORF">M231_07677</name>
</gene>
<protein>
    <submittedName>
        <fullName evidence="2">Uncharacterized protein</fullName>
    </submittedName>
</protein>
<dbReference type="OrthoDB" id="2564957at2759"/>
<evidence type="ECO:0000256" key="1">
    <source>
        <dbReference type="SAM" id="MobiDB-lite"/>
    </source>
</evidence>
<feature type="compositionally biased region" description="Polar residues" evidence="1">
    <location>
        <begin position="440"/>
        <end position="451"/>
    </location>
</feature>
<feature type="region of interest" description="Disordered" evidence="1">
    <location>
        <begin position="439"/>
        <end position="465"/>
    </location>
</feature>
<dbReference type="EMBL" id="SDIL01000161">
    <property type="protein sequence ID" value="RXK35057.1"/>
    <property type="molecule type" value="Genomic_DNA"/>
</dbReference>
<sequence>MLPCSIPLPESPIQRPSSAIDFSNQVAPFPLPPARSASPPPILRSLGLTDTPETLRSPIRQVIELPMSMFDTPLSRRFSQGANLDTISEICEPTVLSTPSVSQTQIDGHGRRMVQLAHGEEVNWARPLMANTEDAEVRIFGASQQRIRRVAARAMLTQQPLTPPSSDDGQVLTPSSETYALYRQLQQLTFESAESSEAKNLEITPFNLNTPSSSPTPTPRVRPASWMISTFPQPNTSDPTHLSLLRSGSQWTTYSGATMSRGPSHVKEKKIKRKAVPALPADLFSPEIAVASTSSPPPSAFARHTSPPPQFAPHSPSTTPEPFARPPFIRAATSTRQPITDKHDLSDQLSTKMDIVIPTPASTPPMRLTSKSMVTLPLTMHQLEVAPPLPLTPRSPVLLSLPPSKTPAPRQNEDTRTPPRKGLGSLYATARGAVSAFDLTISSRRTSQKPPSTLPRVGPSIQTTRSISPPYVIPTTVRTLPILSASANKSTPVLNITTNKFQNVPLSGQVRTSPMGHKRELSGWSTVSGSYETSSEGHSFDGYELRTPTDTDVEGGVHMREFGFLAGKESKMNVGEVSVLDKVDRGQDMRGMKEKEKRHASLSRGLSKLKVARGLSRLLNRG</sequence>
<dbReference type="VEuPathDB" id="FungiDB:TREMEDRAFT_63393"/>
<reference evidence="2 3" key="1">
    <citation type="submission" date="2016-06" db="EMBL/GenBank/DDBJ databases">
        <title>Evolution of pathogenesis and genome organization in the Tremellales.</title>
        <authorList>
            <person name="Cuomo C."/>
            <person name="Litvintseva A."/>
            <person name="Heitman J."/>
            <person name="Chen Y."/>
            <person name="Sun S."/>
            <person name="Springer D."/>
            <person name="Dromer F."/>
            <person name="Young S."/>
            <person name="Zeng Q."/>
            <person name="Chapman S."/>
            <person name="Gujja S."/>
            <person name="Saif S."/>
            <person name="Birren B."/>
        </authorList>
    </citation>
    <scope>NUCLEOTIDE SEQUENCE [LARGE SCALE GENOMIC DNA]</scope>
    <source>
        <strain evidence="2 3">ATCC 28783</strain>
    </source>
</reference>
<feature type="compositionally biased region" description="Pro residues" evidence="1">
    <location>
        <begin position="30"/>
        <end position="42"/>
    </location>
</feature>
<feature type="region of interest" description="Disordered" evidence="1">
    <location>
        <begin position="387"/>
        <end position="427"/>
    </location>
</feature>
<proteinExistence type="predicted"/>
<evidence type="ECO:0000313" key="2">
    <source>
        <dbReference type="EMBL" id="RXK35057.1"/>
    </source>
</evidence>
<evidence type="ECO:0000313" key="3">
    <source>
        <dbReference type="Proteomes" id="UP000289152"/>
    </source>
</evidence>
<dbReference type="Proteomes" id="UP000289152">
    <property type="component" value="Unassembled WGS sequence"/>
</dbReference>
<feature type="compositionally biased region" description="Low complexity" evidence="1">
    <location>
        <begin position="394"/>
        <end position="403"/>
    </location>
</feature>
<feature type="region of interest" description="Disordered" evidence="1">
    <location>
        <begin position="291"/>
        <end position="326"/>
    </location>
</feature>
<keyword evidence="3" id="KW-1185">Reference proteome</keyword>
<dbReference type="AlphaFoldDB" id="A0A4Q1BAL7"/>
<dbReference type="InParanoid" id="A0A4Q1BAL7"/>